<accession>A0AAE3GTY8</accession>
<comment type="caution">
    <text evidence="2">The sequence shown here is derived from an EMBL/GenBank/DDBJ whole genome shotgun (WGS) entry which is preliminary data.</text>
</comment>
<protein>
    <submittedName>
        <fullName evidence="2">GAF domain-containing protein</fullName>
    </submittedName>
</protein>
<dbReference type="AlphaFoldDB" id="A0AAE3GTY8"/>
<feature type="domain" description="GAF" evidence="1">
    <location>
        <begin position="114"/>
        <end position="280"/>
    </location>
</feature>
<reference evidence="2" key="1">
    <citation type="submission" date="2022-06" db="EMBL/GenBank/DDBJ databases">
        <title>New cyanobacteria of genus Symplocastrum in benthos of Lake Baikal.</title>
        <authorList>
            <person name="Sorokovikova E."/>
            <person name="Tikhonova I."/>
            <person name="Krasnopeev A."/>
            <person name="Evseev P."/>
            <person name="Gladkikh A."/>
            <person name="Belykh O."/>
        </authorList>
    </citation>
    <scope>NUCLEOTIDE SEQUENCE</scope>
    <source>
        <strain evidence="2">BBK-W-15</strain>
    </source>
</reference>
<name>A0AAE3GTY8_9CYAN</name>
<evidence type="ECO:0000313" key="3">
    <source>
        <dbReference type="Proteomes" id="UP001204953"/>
    </source>
</evidence>
<proteinExistence type="predicted"/>
<dbReference type="Pfam" id="PF01590">
    <property type="entry name" value="GAF"/>
    <property type="match status" value="1"/>
</dbReference>
<evidence type="ECO:0000313" key="2">
    <source>
        <dbReference type="EMBL" id="MCP2730002.1"/>
    </source>
</evidence>
<dbReference type="RefSeq" id="WP_254012772.1">
    <property type="nucleotide sequence ID" value="NZ_JAMZMM010000160.1"/>
</dbReference>
<sequence length="319" mass="35624">MSKSFSVHPRYIQEVNLAWRHKSDGRDRELAKKLGLSLDTVDLFLKGQLVNGLNFVEICQTLDLEWRIIAGLEPHKTQVTAPLIAVSGGNATSHSKVDAKTSTVDQALNGLVGALCEMLSRLTRKAGNLLRADRTSIFLLDRDRQELGSLIAEDGKGGSLTIDMPADRGIASIAATSLSAINIPFDVYDDPRSDMAKIVDTRTGYRTYTILAWPLLNEKKDLVAVAQFINKLKPNYNPKDTLFMRIDPFGFTPEDEALFTKFVPSIIQILERCQFCYQLAQKLRENGVIHSGGSVFPEAELIAQLKRQEQHLRKSLERI</sequence>
<organism evidence="2 3">
    <name type="scientific">Limnofasciculus baicalensis BBK-W-15</name>
    <dbReference type="NCBI Taxonomy" id="2699891"/>
    <lineage>
        <taxon>Bacteria</taxon>
        <taxon>Bacillati</taxon>
        <taxon>Cyanobacteriota</taxon>
        <taxon>Cyanophyceae</taxon>
        <taxon>Coleofasciculales</taxon>
        <taxon>Coleofasciculaceae</taxon>
        <taxon>Limnofasciculus</taxon>
        <taxon>Limnofasciculus baicalensis</taxon>
    </lineage>
</organism>
<dbReference type="SMART" id="SM00065">
    <property type="entry name" value="GAF"/>
    <property type="match status" value="1"/>
</dbReference>
<dbReference type="SUPFAM" id="SSF55781">
    <property type="entry name" value="GAF domain-like"/>
    <property type="match status" value="1"/>
</dbReference>
<dbReference type="Gene3D" id="3.30.450.40">
    <property type="match status" value="1"/>
</dbReference>
<keyword evidence="3" id="KW-1185">Reference proteome</keyword>
<gene>
    <name evidence="2" type="ORF">NJ959_16335</name>
</gene>
<dbReference type="EMBL" id="JAMZMM010000160">
    <property type="protein sequence ID" value="MCP2730002.1"/>
    <property type="molecule type" value="Genomic_DNA"/>
</dbReference>
<dbReference type="InterPro" id="IPR003018">
    <property type="entry name" value="GAF"/>
</dbReference>
<evidence type="ECO:0000259" key="1">
    <source>
        <dbReference type="SMART" id="SM00065"/>
    </source>
</evidence>
<dbReference type="Proteomes" id="UP001204953">
    <property type="component" value="Unassembled WGS sequence"/>
</dbReference>
<dbReference type="InterPro" id="IPR029016">
    <property type="entry name" value="GAF-like_dom_sf"/>
</dbReference>